<evidence type="ECO:0000313" key="2">
    <source>
        <dbReference type="Proteomes" id="UP000327118"/>
    </source>
</evidence>
<dbReference type="AlphaFoldDB" id="A0A5N6YSM7"/>
<organism evidence="1 2">
    <name type="scientific">Aspergillus coremiiformis</name>
    <dbReference type="NCBI Taxonomy" id="138285"/>
    <lineage>
        <taxon>Eukaryota</taxon>
        <taxon>Fungi</taxon>
        <taxon>Dikarya</taxon>
        <taxon>Ascomycota</taxon>
        <taxon>Pezizomycotina</taxon>
        <taxon>Eurotiomycetes</taxon>
        <taxon>Eurotiomycetidae</taxon>
        <taxon>Eurotiales</taxon>
        <taxon>Aspergillaceae</taxon>
        <taxon>Aspergillus</taxon>
        <taxon>Aspergillus subgen. Circumdati</taxon>
    </lineage>
</organism>
<dbReference type="OrthoDB" id="4177740at2759"/>
<proteinExistence type="predicted"/>
<dbReference type="EMBL" id="ML739470">
    <property type="protein sequence ID" value="KAE8348504.1"/>
    <property type="molecule type" value="Genomic_DNA"/>
</dbReference>
<accession>A0A5N6YSM7</accession>
<protein>
    <submittedName>
        <fullName evidence="1">Uncharacterized protein</fullName>
    </submittedName>
</protein>
<sequence>MSFSESQKHKEIRATLRALEKCFNSLETHRFDYSYLLGYRVIVLPMDLDGSKTGPKFFTPCPASLLLDPDDEYDRERTPYDDFDSVKSFYRRPIDCAWNMISYCSYYVFASDLNSKDNIHGKWSSISIGDKPFTGLFEYNSPEYGATKAVEVKDGSCPHVKAMIYNNLDGDDRQLLRGEIMITLRLIRAQFRRSRFVEHITAPVLLFSFMGPQHARIIEAYFNGSWLVMRPTRLFDLRKKDEALIKTFGQWYLGNPTGDTTVLWKL</sequence>
<dbReference type="Proteomes" id="UP000327118">
    <property type="component" value="Unassembled WGS sequence"/>
</dbReference>
<gene>
    <name evidence="1" type="ORF">BDV28DRAFT_88592</name>
</gene>
<keyword evidence="2" id="KW-1185">Reference proteome</keyword>
<name>A0A5N6YSM7_9EURO</name>
<reference evidence="2" key="1">
    <citation type="submission" date="2019-04" db="EMBL/GenBank/DDBJ databases">
        <title>Friends and foes A comparative genomics studyof 23 Aspergillus species from section Flavi.</title>
        <authorList>
            <consortium name="DOE Joint Genome Institute"/>
            <person name="Kjaerbolling I."/>
            <person name="Vesth T."/>
            <person name="Frisvad J.C."/>
            <person name="Nybo J.L."/>
            <person name="Theobald S."/>
            <person name="Kildgaard S."/>
            <person name="Isbrandt T."/>
            <person name="Kuo A."/>
            <person name="Sato A."/>
            <person name="Lyhne E.K."/>
            <person name="Kogle M.E."/>
            <person name="Wiebenga A."/>
            <person name="Kun R.S."/>
            <person name="Lubbers R.J."/>
            <person name="Makela M.R."/>
            <person name="Barry K."/>
            <person name="Chovatia M."/>
            <person name="Clum A."/>
            <person name="Daum C."/>
            <person name="Haridas S."/>
            <person name="He G."/>
            <person name="LaButti K."/>
            <person name="Lipzen A."/>
            <person name="Mondo S."/>
            <person name="Riley R."/>
            <person name="Salamov A."/>
            <person name="Simmons B.A."/>
            <person name="Magnuson J.K."/>
            <person name="Henrissat B."/>
            <person name="Mortensen U.H."/>
            <person name="Larsen T.O."/>
            <person name="Devries R.P."/>
            <person name="Grigoriev I.V."/>
            <person name="Machida M."/>
            <person name="Baker S.E."/>
            <person name="Andersen M.R."/>
        </authorList>
    </citation>
    <scope>NUCLEOTIDE SEQUENCE [LARGE SCALE GENOMIC DNA]</scope>
    <source>
        <strain evidence="2">CBS 553.77</strain>
    </source>
</reference>
<evidence type="ECO:0000313" key="1">
    <source>
        <dbReference type="EMBL" id="KAE8348504.1"/>
    </source>
</evidence>